<evidence type="ECO:0000313" key="2">
    <source>
        <dbReference type="EMBL" id="MDG9698137.1"/>
    </source>
</evidence>
<dbReference type="PROSITE" id="PS51746">
    <property type="entry name" value="PPM_2"/>
    <property type="match status" value="1"/>
</dbReference>
<dbReference type="Gene3D" id="3.60.40.10">
    <property type="entry name" value="PPM-type phosphatase domain"/>
    <property type="match status" value="1"/>
</dbReference>
<proteinExistence type="predicted"/>
<protein>
    <submittedName>
        <fullName evidence="2">Protein phosphatase 2C domain-containing protein</fullName>
    </submittedName>
</protein>
<dbReference type="SMART" id="SM00331">
    <property type="entry name" value="PP2C_SIG"/>
    <property type="match status" value="1"/>
</dbReference>
<name>A0AAW6RHM2_9BURK</name>
<reference evidence="2 3" key="1">
    <citation type="submission" date="2023-04" db="EMBL/GenBank/DDBJ databases">
        <title>Ottowia paracancer sp. nov., isolated from human stomach.</title>
        <authorList>
            <person name="Song Y."/>
        </authorList>
    </citation>
    <scope>NUCLEOTIDE SEQUENCE [LARGE SCALE GENOMIC DNA]</scope>
    <source>
        <strain evidence="2 3">10c7w1</strain>
    </source>
</reference>
<dbReference type="Pfam" id="PF13672">
    <property type="entry name" value="PP2C_2"/>
    <property type="match status" value="1"/>
</dbReference>
<dbReference type="CDD" id="cd00143">
    <property type="entry name" value="PP2Cc"/>
    <property type="match status" value="1"/>
</dbReference>
<feature type="domain" description="PPM-type phosphatase" evidence="1">
    <location>
        <begin position="6"/>
        <end position="250"/>
    </location>
</feature>
<dbReference type="RefSeq" id="WP_050715873.1">
    <property type="nucleotide sequence ID" value="NZ_JARVII010000001.1"/>
</dbReference>
<dbReference type="AlphaFoldDB" id="A0AAW6RHM2"/>
<dbReference type="Proteomes" id="UP001237156">
    <property type="component" value="Unassembled WGS sequence"/>
</dbReference>
<keyword evidence="3" id="KW-1185">Reference proteome</keyword>
<dbReference type="InterPro" id="IPR036457">
    <property type="entry name" value="PPM-type-like_dom_sf"/>
</dbReference>
<sequence>MNKDKGFRLAAATGLHKGDRDYQQDQLGLFAHPRVPGCVLGVVADGMGGRTGGRKASDQVIMTARQLFESYDPAHEDAAALLRQIGEEAHLVIRLTAIAAEQEPHSTLAAFLTTAKGACHWVHSGDSRLYHFRGSTLLRRTLDHSYVQALVERGEITAEEANTHPQSNMLLSCLGADEPPRLDAHYIPRLQLGDTIMACSDGLWHYFTVDEIGSVLNALPPRDASEFLVEKARERAMGGGDNLSLIIVKLEPLQADKPMIGSGFVQLGANTQH</sequence>
<evidence type="ECO:0000259" key="1">
    <source>
        <dbReference type="PROSITE" id="PS51746"/>
    </source>
</evidence>
<dbReference type="EMBL" id="JARVII010000001">
    <property type="protein sequence ID" value="MDG9698137.1"/>
    <property type="molecule type" value="Genomic_DNA"/>
</dbReference>
<dbReference type="InterPro" id="IPR001932">
    <property type="entry name" value="PPM-type_phosphatase-like_dom"/>
</dbReference>
<evidence type="ECO:0000313" key="3">
    <source>
        <dbReference type="Proteomes" id="UP001237156"/>
    </source>
</evidence>
<accession>A0AAW6RHM2</accession>
<dbReference type="SMART" id="SM00332">
    <property type="entry name" value="PP2Cc"/>
    <property type="match status" value="1"/>
</dbReference>
<gene>
    <name evidence="2" type="ORF">QB898_00110</name>
</gene>
<organism evidence="2 3">
    <name type="scientific">Ottowia cancrivicina</name>
    <dbReference type="NCBI Taxonomy" id="3040346"/>
    <lineage>
        <taxon>Bacteria</taxon>
        <taxon>Pseudomonadati</taxon>
        <taxon>Pseudomonadota</taxon>
        <taxon>Betaproteobacteria</taxon>
        <taxon>Burkholderiales</taxon>
        <taxon>Comamonadaceae</taxon>
        <taxon>Ottowia</taxon>
    </lineage>
</organism>
<comment type="caution">
    <text evidence="2">The sequence shown here is derived from an EMBL/GenBank/DDBJ whole genome shotgun (WGS) entry which is preliminary data.</text>
</comment>
<dbReference type="SUPFAM" id="SSF81606">
    <property type="entry name" value="PP2C-like"/>
    <property type="match status" value="1"/>
</dbReference>